<evidence type="ECO:0000256" key="4">
    <source>
        <dbReference type="ARBA" id="ARBA00022801"/>
    </source>
</evidence>
<keyword evidence="4" id="KW-0378">Hydrolase</keyword>
<dbReference type="InterPro" id="IPR011257">
    <property type="entry name" value="DNA_glycosylase"/>
</dbReference>
<organism evidence="11 12">
    <name type="scientific">Candidatus Acutalibacter ornithocaccae</name>
    <dbReference type="NCBI Taxonomy" id="2838416"/>
    <lineage>
        <taxon>Bacteria</taxon>
        <taxon>Bacillati</taxon>
        <taxon>Bacillota</taxon>
        <taxon>Clostridia</taxon>
        <taxon>Eubacteriales</taxon>
        <taxon>Acutalibacteraceae</taxon>
        <taxon>Acutalibacter</taxon>
    </lineage>
</organism>
<comment type="catalytic activity">
    <reaction evidence="9">
        <text>2'-deoxyribonucleotide-(2'-deoxyribose 5'-phosphate)-2'-deoxyribonucleotide-DNA = a 3'-end 2'-deoxyribonucleotide-(2,3-dehydro-2,3-deoxyribose 5'-phosphate)-DNA + a 5'-end 5'-phospho-2'-deoxyribonucleoside-DNA + H(+)</text>
        <dbReference type="Rhea" id="RHEA:66592"/>
        <dbReference type="Rhea" id="RHEA-COMP:13180"/>
        <dbReference type="Rhea" id="RHEA-COMP:16897"/>
        <dbReference type="Rhea" id="RHEA-COMP:17067"/>
        <dbReference type="ChEBI" id="CHEBI:15378"/>
        <dbReference type="ChEBI" id="CHEBI:136412"/>
        <dbReference type="ChEBI" id="CHEBI:157695"/>
        <dbReference type="ChEBI" id="CHEBI:167181"/>
        <dbReference type="EC" id="4.2.99.18"/>
    </reaction>
</comment>
<dbReference type="Gene3D" id="1.10.1670.10">
    <property type="entry name" value="Helix-hairpin-Helix base-excision DNA repair enzymes (C-terminal)"/>
    <property type="match status" value="1"/>
</dbReference>
<accession>A0A9D2LWY3</accession>
<evidence type="ECO:0000259" key="10">
    <source>
        <dbReference type="SMART" id="SM00478"/>
    </source>
</evidence>
<comment type="similarity">
    <text evidence="1">Belongs to the type-1 OGG1 family.</text>
</comment>
<name>A0A9D2LWY3_9FIRM</name>
<dbReference type="EC" id="4.2.99.18" evidence="2"/>
<feature type="domain" description="HhH-GPD" evidence="10">
    <location>
        <begin position="126"/>
        <end position="276"/>
    </location>
</feature>
<dbReference type="GO" id="GO:0008534">
    <property type="term" value="F:oxidized purine nucleobase lesion DNA N-glycosylase activity"/>
    <property type="evidence" value="ECO:0007669"/>
    <property type="project" value="InterPro"/>
</dbReference>
<evidence type="ECO:0000256" key="1">
    <source>
        <dbReference type="ARBA" id="ARBA00010679"/>
    </source>
</evidence>
<dbReference type="SMART" id="SM00478">
    <property type="entry name" value="ENDO3c"/>
    <property type="match status" value="1"/>
</dbReference>
<evidence type="ECO:0000256" key="5">
    <source>
        <dbReference type="ARBA" id="ARBA00023204"/>
    </source>
</evidence>
<dbReference type="CDD" id="cd00056">
    <property type="entry name" value="ENDO3c"/>
    <property type="match status" value="1"/>
</dbReference>
<dbReference type="SUPFAM" id="SSF48150">
    <property type="entry name" value="DNA-glycosylase"/>
    <property type="match status" value="1"/>
</dbReference>
<dbReference type="GO" id="GO:0140078">
    <property type="term" value="F:class I DNA-(apurinic or apyrimidinic site) endonuclease activity"/>
    <property type="evidence" value="ECO:0007669"/>
    <property type="project" value="UniProtKB-EC"/>
</dbReference>
<dbReference type="Gene3D" id="1.10.340.30">
    <property type="entry name" value="Hypothetical protein, domain 2"/>
    <property type="match status" value="1"/>
</dbReference>
<gene>
    <name evidence="11" type="ORF">H9942_03760</name>
</gene>
<evidence type="ECO:0000256" key="3">
    <source>
        <dbReference type="ARBA" id="ARBA00022763"/>
    </source>
</evidence>
<evidence type="ECO:0000256" key="9">
    <source>
        <dbReference type="ARBA" id="ARBA00044632"/>
    </source>
</evidence>
<reference evidence="11" key="2">
    <citation type="submission" date="2021-04" db="EMBL/GenBank/DDBJ databases">
        <authorList>
            <person name="Gilroy R."/>
        </authorList>
    </citation>
    <scope>NUCLEOTIDE SEQUENCE</scope>
    <source>
        <strain evidence="11">ChiBcolR8-3208</strain>
    </source>
</reference>
<evidence type="ECO:0000256" key="7">
    <source>
        <dbReference type="ARBA" id="ARBA00023268"/>
    </source>
</evidence>
<evidence type="ECO:0000256" key="8">
    <source>
        <dbReference type="ARBA" id="ARBA00023295"/>
    </source>
</evidence>
<evidence type="ECO:0000313" key="12">
    <source>
        <dbReference type="Proteomes" id="UP000824214"/>
    </source>
</evidence>
<dbReference type="Gene3D" id="3.30.310.260">
    <property type="match status" value="1"/>
</dbReference>
<protein>
    <recommendedName>
        <fullName evidence="2">DNA-(apurinic or apyrimidinic site) lyase</fullName>
        <ecNumber evidence="2">4.2.99.18</ecNumber>
    </recommendedName>
</protein>
<dbReference type="AlphaFoldDB" id="A0A9D2LWY3"/>
<dbReference type="EMBL" id="DWXZ01000069">
    <property type="protein sequence ID" value="HJB37166.1"/>
    <property type="molecule type" value="Genomic_DNA"/>
</dbReference>
<reference evidence="11" key="1">
    <citation type="journal article" date="2021" name="PeerJ">
        <title>Extensive microbial diversity within the chicken gut microbiome revealed by metagenomics and culture.</title>
        <authorList>
            <person name="Gilroy R."/>
            <person name="Ravi A."/>
            <person name="Getino M."/>
            <person name="Pursley I."/>
            <person name="Horton D.L."/>
            <person name="Alikhan N.F."/>
            <person name="Baker D."/>
            <person name="Gharbi K."/>
            <person name="Hall N."/>
            <person name="Watson M."/>
            <person name="Adriaenssens E.M."/>
            <person name="Foster-Nyarko E."/>
            <person name="Jarju S."/>
            <person name="Secka A."/>
            <person name="Antonio M."/>
            <person name="Oren A."/>
            <person name="Chaudhuri R.R."/>
            <person name="La Ragione R."/>
            <person name="Hildebrand F."/>
            <person name="Pallen M.J."/>
        </authorList>
    </citation>
    <scope>NUCLEOTIDE SEQUENCE</scope>
    <source>
        <strain evidence="11">ChiBcolR8-3208</strain>
    </source>
</reference>
<dbReference type="GO" id="GO:0006289">
    <property type="term" value="P:nucleotide-excision repair"/>
    <property type="evidence" value="ECO:0007669"/>
    <property type="project" value="InterPro"/>
</dbReference>
<proteinExistence type="inferred from homology"/>
<sequence>MKEEKEGLLPGGIRAPYPFDAAETLDCGQAFRWVELPGEAGASLWEGVAFGKVLRVEQRGQQVWLGCSPEDYEHTWRAYFDLGEDYAPKREALAAMSPALAEAAAFAPGIRILRQEPWEALCSFILSQNNHIPRIKGIIERLCQRLGAEIPGTAWHAFPTAERLAACSLEDLAPLRAGFRAKYLLDAARKVASGQVDLARVAAAPVEEGRRELQTIFGVGPKVAECVLLYGFHKTECFPLDVWMKRAMATLLPGRRPEEFGENAGLAQQYLFHYSRLHPELFAEKAAHPPANRR</sequence>
<keyword evidence="5" id="KW-0234">DNA repair</keyword>
<dbReference type="PANTHER" id="PTHR10242">
    <property type="entry name" value="8-OXOGUANINE DNA GLYCOSYLASE"/>
    <property type="match status" value="1"/>
</dbReference>
<dbReference type="Pfam" id="PF07934">
    <property type="entry name" value="OGG_N"/>
    <property type="match status" value="1"/>
</dbReference>
<evidence type="ECO:0000256" key="2">
    <source>
        <dbReference type="ARBA" id="ARBA00012720"/>
    </source>
</evidence>
<dbReference type="Pfam" id="PF00730">
    <property type="entry name" value="HhH-GPD"/>
    <property type="match status" value="1"/>
</dbReference>
<comment type="caution">
    <text evidence="11">The sequence shown here is derived from an EMBL/GenBank/DDBJ whole genome shotgun (WGS) entry which is preliminary data.</text>
</comment>
<keyword evidence="8" id="KW-0326">Glycosidase</keyword>
<dbReference type="SUPFAM" id="SSF55945">
    <property type="entry name" value="TATA-box binding protein-like"/>
    <property type="match status" value="1"/>
</dbReference>
<dbReference type="GO" id="GO:0006284">
    <property type="term" value="P:base-excision repair"/>
    <property type="evidence" value="ECO:0007669"/>
    <property type="project" value="InterPro"/>
</dbReference>
<keyword evidence="7" id="KW-0511">Multifunctional enzyme</keyword>
<dbReference type="InterPro" id="IPR052054">
    <property type="entry name" value="Oxidative_DNA_repair_enzyme"/>
</dbReference>
<dbReference type="InterPro" id="IPR012904">
    <property type="entry name" value="OGG_N"/>
</dbReference>
<dbReference type="Proteomes" id="UP000824214">
    <property type="component" value="Unassembled WGS sequence"/>
</dbReference>
<dbReference type="PANTHER" id="PTHR10242:SF2">
    <property type="entry name" value="N-GLYCOSYLASE_DNA LYASE"/>
    <property type="match status" value="1"/>
</dbReference>
<keyword evidence="6" id="KW-0456">Lyase</keyword>
<keyword evidence="3" id="KW-0227">DNA damage</keyword>
<dbReference type="InterPro" id="IPR023170">
    <property type="entry name" value="HhH_base_excis_C"/>
</dbReference>
<dbReference type="InterPro" id="IPR003265">
    <property type="entry name" value="HhH-GPD_domain"/>
</dbReference>
<evidence type="ECO:0000313" key="11">
    <source>
        <dbReference type="EMBL" id="HJB37166.1"/>
    </source>
</evidence>
<dbReference type="GO" id="GO:0003684">
    <property type="term" value="F:damaged DNA binding"/>
    <property type="evidence" value="ECO:0007669"/>
    <property type="project" value="InterPro"/>
</dbReference>
<evidence type="ECO:0000256" key="6">
    <source>
        <dbReference type="ARBA" id="ARBA00023239"/>
    </source>
</evidence>